<evidence type="ECO:0000313" key="2">
    <source>
        <dbReference type="RefSeq" id="XP_071905909.1"/>
    </source>
</evidence>
<dbReference type="GeneID" id="140007096"/>
<gene>
    <name evidence="2" type="primary">LOC140007096</name>
</gene>
<name>A0ABM4UF49_COFAR</name>
<dbReference type="RefSeq" id="XP_071905909.1">
    <property type="nucleotide sequence ID" value="XM_072049808.1"/>
</dbReference>
<keyword evidence="1" id="KW-1185">Reference proteome</keyword>
<protein>
    <recommendedName>
        <fullName evidence="3">Endonuclease/exonuclease/phosphatase domain-containing protein</fullName>
    </recommendedName>
</protein>
<dbReference type="Proteomes" id="UP001652660">
    <property type="component" value="Chromosome 5e"/>
</dbReference>
<evidence type="ECO:0000313" key="1">
    <source>
        <dbReference type="Proteomes" id="UP001652660"/>
    </source>
</evidence>
<sequence>MAAFRDALSEANLYDLGFKAATVSHLSSSWSDHVPLRIAINYSLRPFNNKRRRRTSYKFEQIWIGDEECEKILSENWHEMRSISEGTRLTLEQEEIYWKQRSRVSWLKEEDRNTSYFHHKASQRRRRNAIKSLQLENGEWINTDGQIEQHIKEFYKKLFSSDGAEVELFADIIDQRLDDQMKSELMKDFSKQEIFDALGQMHPWKAPRPDGLHAGFYQRF</sequence>
<proteinExistence type="predicted"/>
<reference evidence="2" key="1">
    <citation type="submission" date="2025-08" db="UniProtKB">
        <authorList>
            <consortium name="RefSeq"/>
        </authorList>
    </citation>
    <scope>IDENTIFICATION</scope>
    <source>
        <tissue evidence="2">Leaves</tissue>
    </source>
</reference>
<accession>A0ABM4UF49</accession>
<evidence type="ECO:0008006" key="3">
    <source>
        <dbReference type="Google" id="ProtNLM"/>
    </source>
</evidence>
<organism evidence="1 2">
    <name type="scientific">Coffea arabica</name>
    <name type="common">Arabian coffee</name>
    <dbReference type="NCBI Taxonomy" id="13443"/>
    <lineage>
        <taxon>Eukaryota</taxon>
        <taxon>Viridiplantae</taxon>
        <taxon>Streptophyta</taxon>
        <taxon>Embryophyta</taxon>
        <taxon>Tracheophyta</taxon>
        <taxon>Spermatophyta</taxon>
        <taxon>Magnoliopsida</taxon>
        <taxon>eudicotyledons</taxon>
        <taxon>Gunneridae</taxon>
        <taxon>Pentapetalae</taxon>
        <taxon>asterids</taxon>
        <taxon>lamiids</taxon>
        <taxon>Gentianales</taxon>
        <taxon>Rubiaceae</taxon>
        <taxon>Ixoroideae</taxon>
        <taxon>Gardenieae complex</taxon>
        <taxon>Bertiereae - Coffeeae clade</taxon>
        <taxon>Coffeeae</taxon>
        <taxon>Coffea</taxon>
    </lineage>
</organism>